<dbReference type="Proteomes" id="UP000570474">
    <property type="component" value="Unassembled WGS sequence"/>
</dbReference>
<keyword evidence="3" id="KW-1185">Reference proteome</keyword>
<protein>
    <submittedName>
        <fullName evidence="2">Hemagglutinin protein</fullName>
    </submittedName>
</protein>
<evidence type="ECO:0000313" key="2">
    <source>
        <dbReference type="EMBL" id="NLR63449.1"/>
    </source>
</evidence>
<dbReference type="RefSeq" id="WP_168869447.1">
    <property type="nucleotide sequence ID" value="NZ_JABAIA010000001.1"/>
</dbReference>
<accession>A0A847R8N1</accession>
<dbReference type="EMBL" id="JABAIA010000001">
    <property type="protein sequence ID" value="NLR63449.1"/>
    <property type="molecule type" value="Genomic_DNA"/>
</dbReference>
<gene>
    <name evidence="2" type="ORF">HGH92_03940</name>
</gene>
<evidence type="ECO:0000256" key="1">
    <source>
        <dbReference type="SAM" id="MobiDB-lite"/>
    </source>
</evidence>
<dbReference type="AlphaFoldDB" id="A0A847R8N1"/>
<feature type="region of interest" description="Disordered" evidence="1">
    <location>
        <begin position="1018"/>
        <end position="1040"/>
    </location>
</feature>
<organism evidence="2 3">
    <name type="scientific">Chitinophaga varians</name>
    <dbReference type="NCBI Taxonomy" id="2202339"/>
    <lineage>
        <taxon>Bacteria</taxon>
        <taxon>Pseudomonadati</taxon>
        <taxon>Bacteroidota</taxon>
        <taxon>Chitinophagia</taxon>
        <taxon>Chitinophagales</taxon>
        <taxon>Chitinophagaceae</taxon>
        <taxon>Chitinophaga</taxon>
    </lineage>
</organism>
<evidence type="ECO:0000313" key="3">
    <source>
        <dbReference type="Proteomes" id="UP000570474"/>
    </source>
</evidence>
<reference evidence="2 3" key="1">
    <citation type="submission" date="2020-04" db="EMBL/GenBank/DDBJ databases">
        <authorList>
            <person name="Yin C."/>
        </authorList>
    </citation>
    <scope>NUCLEOTIDE SEQUENCE [LARGE SCALE GENOMIC DNA]</scope>
    <source>
        <strain evidence="2 3">Ae27</strain>
    </source>
</reference>
<name>A0A847R8N1_9BACT</name>
<proteinExistence type="predicted"/>
<comment type="caution">
    <text evidence="2">The sequence shown here is derived from an EMBL/GenBank/DDBJ whole genome shotgun (WGS) entry which is preliminary data.</text>
</comment>
<sequence length="1207" mass="130095">MSAPVFNQVGPLLLYELSTLPVGNAPAYWAGYFATASSNLGANAGTTAVWQDISGGFYLFLDKKPADFALFVQELEALRPSLGPPNVVRFVWIMNADQPSLRWQTTSGLAEYTGSGTDITWTLTRAVSFLFGAYQLSITGLSALTYIDDTRGGGIQFTAGGSLDGPEGGYAFGPVAMSFTGPALGAFNSEMNIPRPSNPDFAGVWNALNIGLLYGAAPAAETDLPEDNYTQMVFMPVFDRQKDTLNLGLLFDPLYLQEPTRTALSLFPPSGNPSLILDSYLRTTRGYTIQLTPLTGSGAIPDARFVIGACPVQTGSPDAGLRYHFSPDGAFQVTVKPPASAAATASATVVTDQLLLGLSGLEYANLGSSTYMIAFEGGKPAYIPPPGKDKNVAPDVSEALTAAATTSHLTVLSVNNQGAQPVYFAQPQQAPVFSNRQQREDNVLDYNPIPAYTLHYNEAQRPPVFPSGVYAGLTGTDVAVASGMENASIAPYRSYCLGKEYGTTPINEMPSRRVRAARDPLGVTPQGMVAELTPDYNDYDGLILGNMPGTEYPRVDLSAVQGKFRQVLQSNQLFFVAANVDELMMGTSVRYMLTDGEKPYLLAMGVPQTIIDAVYQTLTGKTQPFETEKDFVACIGTAATVQYLPDFLKIAGILKVEMDGWVFQLSPRSWRTDAASPTIMIGKFCNRTLLDLANDTSSWLWPEVAVRKDSSLAATQTVLVNMFNAAAEPGASEALKIFYKKVVNDPNWNGFLFLNAPADIAEMPDELKFLTAGIDLKQFYAHHIGFSQTPFTVENGMPKLEQTAAFGLINYNDPLDLYADESIPFGFKTMVLLVRFANAALADFSAQVELMLNQMLGTPLSKQIAARGNNLIMDGSYQRVGGAPSYSFALIGQNIFLSGGGSALASIEVLSVQLVNGGNKANLTEVLTTFILSGNLKFVLIEGFDLFSFGPGEDANADYFLRYSGLSIDMQFLMTAPEDQTFTVREANTAFDMTASLARPSSLLNNFPLTVTSLIASPDLSEEGEPPSGQTPEDMGYTSVSAPIDQTPMKPSWYGLVFTLDLGTFGALTGSVSFKISILAAWSLGGGTDGLAVYMGLKLPGINAIAGSFPIQGVLKIGFRNFQFETYQTNDKKLGYLLRLRNFSLSVLLWSFPPGNNNIILFGQPGNPRGSLGWYAAYDSGTNKKTNTMIDPVLRRLETGRRTPPVA</sequence>